<dbReference type="EMBL" id="BART01026245">
    <property type="protein sequence ID" value="GAG94582.1"/>
    <property type="molecule type" value="Genomic_DNA"/>
</dbReference>
<dbReference type="AlphaFoldDB" id="X1CNQ8"/>
<accession>X1CNQ8</accession>
<name>X1CNQ8_9ZZZZ</name>
<sequence>EWALHSKMESVLKLRPNLDKGKRLHKDNAERGQALLNEILDGLKDFGQEKDYETKVQPMVDAFVEEVESDEVNYDFRLLQLVDSLTTICKEQSGTLDAVSALILTSSQSGKRGKGPLETKRAILKTLYQLYKSGQLLPQNGELAVQYLTESNQLKSRGKENVNALQFNKSRI</sequence>
<comment type="caution">
    <text evidence="1">The sequence shown here is derived from an EMBL/GenBank/DDBJ whole genome shotgun (WGS) entry which is preliminary data.</text>
</comment>
<feature type="non-terminal residue" evidence="1">
    <location>
        <position position="1"/>
    </location>
</feature>
<reference evidence="1" key="1">
    <citation type="journal article" date="2014" name="Front. Microbiol.">
        <title>High frequency of phylogenetically diverse reductive dehalogenase-homologous genes in deep subseafloor sedimentary metagenomes.</title>
        <authorList>
            <person name="Kawai M."/>
            <person name="Futagami T."/>
            <person name="Toyoda A."/>
            <person name="Takaki Y."/>
            <person name="Nishi S."/>
            <person name="Hori S."/>
            <person name="Arai W."/>
            <person name="Tsubouchi T."/>
            <person name="Morono Y."/>
            <person name="Uchiyama I."/>
            <person name="Ito T."/>
            <person name="Fujiyama A."/>
            <person name="Inagaki F."/>
            <person name="Takami H."/>
        </authorList>
    </citation>
    <scope>NUCLEOTIDE SEQUENCE</scope>
    <source>
        <strain evidence="1">Expedition CK06-06</strain>
    </source>
</reference>
<protein>
    <submittedName>
        <fullName evidence="1">Uncharacterized protein</fullName>
    </submittedName>
</protein>
<proteinExistence type="predicted"/>
<evidence type="ECO:0000313" key="1">
    <source>
        <dbReference type="EMBL" id="GAG94582.1"/>
    </source>
</evidence>
<organism evidence="1">
    <name type="scientific">marine sediment metagenome</name>
    <dbReference type="NCBI Taxonomy" id="412755"/>
    <lineage>
        <taxon>unclassified sequences</taxon>
        <taxon>metagenomes</taxon>
        <taxon>ecological metagenomes</taxon>
    </lineage>
</organism>
<gene>
    <name evidence="1" type="ORF">S01H4_46878</name>
</gene>